<sequence>HERPWISVSKYGRGRMSSVVRRRLAAQTFGAKGHESWVRLLVDIGERKFALESCKKDEEGSFLVFGSADVSFGTQALLNSLDYPVTQTHRIHGDWHKITPPREAVVFQLHRIREEIERKEGEARGV</sequence>
<accession>A0A0F9ISL7</accession>
<reference evidence="1" key="1">
    <citation type="journal article" date="2015" name="Nature">
        <title>Complex archaea that bridge the gap between prokaryotes and eukaryotes.</title>
        <authorList>
            <person name="Spang A."/>
            <person name="Saw J.H."/>
            <person name="Jorgensen S.L."/>
            <person name="Zaremba-Niedzwiedzka K."/>
            <person name="Martijn J."/>
            <person name="Lind A.E."/>
            <person name="van Eijk R."/>
            <person name="Schleper C."/>
            <person name="Guy L."/>
            <person name="Ettema T.J."/>
        </authorList>
    </citation>
    <scope>NUCLEOTIDE SEQUENCE</scope>
</reference>
<name>A0A0F9ISL7_9ZZZZ</name>
<organism evidence="1">
    <name type="scientific">marine sediment metagenome</name>
    <dbReference type="NCBI Taxonomy" id="412755"/>
    <lineage>
        <taxon>unclassified sequences</taxon>
        <taxon>metagenomes</taxon>
        <taxon>ecological metagenomes</taxon>
    </lineage>
</organism>
<comment type="caution">
    <text evidence="1">The sequence shown here is derived from an EMBL/GenBank/DDBJ whole genome shotgun (WGS) entry which is preliminary data.</text>
</comment>
<gene>
    <name evidence="1" type="ORF">LCGC14_1542920</name>
</gene>
<feature type="non-terminal residue" evidence="1">
    <location>
        <position position="1"/>
    </location>
</feature>
<protein>
    <submittedName>
        <fullName evidence="1">Uncharacterized protein</fullName>
    </submittedName>
</protein>
<dbReference type="EMBL" id="LAZR01011697">
    <property type="protein sequence ID" value="KKM60333.1"/>
    <property type="molecule type" value="Genomic_DNA"/>
</dbReference>
<proteinExistence type="predicted"/>
<dbReference type="AlphaFoldDB" id="A0A0F9ISL7"/>
<evidence type="ECO:0000313" key="1">
    <source>
        <dbReference type="EMBL" id="KKM60333.1"/>
    </source>
</evidence>